<protein>
    <submittedName>
        <fullName evidence="2">Phosphohydrolase</fullName>
    </submittedName>
</protein>
<proteinExistence type="predicted"/>
<comment type="caution">
    <text evidence="2">The sequence shown here is derived from an EMBL/GenBank/DDBJ whole genome shotgun (WGS) entry which is preliminary data.</text>
</comment>
<evidence type="ECO:0000313" key="2">
    <source>
        <dbReference type="EMBL" id="POR01045.1"/>
    </source>
</evidence>
<keyword evidence="3" id="KW-1185">Reference proteome</keyword>
<feature type="domain" description="HD/PDEase" evidence="1">
    <location>
        <begin position="59"/>
        <end position="196"/>
    </location>
</feature>
<dbReference type="GO" id="GO:0016787">
    <property type="term" value="F:hydrolase activity"/>
    <property type="evidence" value="ECO:0007669"/>
    <property type="project" value="UniProtKB-KW"/>
</dbReference>
<sequence>MSDEIRPAAKSPKESSLDRRILELVPPSLTTIAQRMLQDEEIKALQDYANVVSIRRLGFNDHGPVHMRKVVRNALTFAGLLKEAGIPMSLEQEGIGSFEDSVFALFTAGLLHDIGMSVTRQDHERYSTELGRPIVDRYLNLYCPDDVARHVMLRSLITECIVGHMGTIRIHSVEAGLILIADGCDMEKGRARIPLLINTEARVGDIHKYSSSAVERITLSAGREKPIRIEIEMTQSVGFFQVEEVLFPKLSVSPARDHIELTAGIIGETPRRYL</sequence>
<dbReference type="Gene3D" id="1.10.3210.10">
    <property type="entry name" value="Hypothetical protein af1432"/>
    <property type="match status" value="1"/>
</dbReference>
<dbReference type="InterPro" id="IPR003607">
    <property type="entry name" value="HD/PDEase_dom"/>
</dbReference>
<dbReference type="AlphaFoldDB" id="A0A2S4JNF3"/>
<organism evidence="2 3">
    <name type="scientific">Alkalispirochaeta sphaeroplastigenens</name>
    <dbReference type="NCBI Taxonomy" id="1187066"/>
    <lineage>
        <taxon>Bacteria</taxon>
        <taxon>Pseudomonadati</taxon>
        <taxon>Spirochaetota</taxon>
        <taxon>Spirochaetia</taxon>
        <taxon>Spirochaetales</taxon>
        <taxon>Spirochaetaceae</taxon>
        <taxon>Alkalispirochaeta</taxon>
    </lineage>
</organism>
<dbReference type="SMART" id="SM00471">
    <property type="entry name" value="HDc"/>
    <property type="match status" value="1"/>
</dbReference>
<evidence type="ECO:0000259" key="1">
    <source>
        <dbReference type="SMART" id="SM00471"/>
    </source>
</evidence>
<dbReference type="PANTHER" id="PTHR40517:SF1">
    <property type="entry name" value="METAL-DEPENDENT PHOSPHOHYDROLASE, HD SUPERFAMILY-RELATED"/>
    <property type="match status" value="1"/>
</dbReference>
<accession>A0A2S4JNF3</accession>
<reference evidence="3" key="1">
    <citation type="submission" date="2015-12" db="EMBL/GenBank/DDBJ databases">
        <authorList>
            <person name="Lodha T.D."/>
            <person name="Chintalapati S."/>
            <person name="Chintalapati V.R."/>
            <person name="Sravanthi T."/>
        </authorList>
    </citation>
    <scope>NUCLEOTIDE SEQUENCE [LARGE SCALE GENOMIC DNA]</scope>
    <source>
        <strain evidence="3">JC133</strain>
    </source>
</reference>
<keyword evidence="2" id="KW-0378">Hydrolase</keyword>
<dbReference type="PANTHER" id="PTHR40517">
    <property type="entry name" value="METAL-DEPENDENT PHOSPHOHYDROLASE, HD SUPERFAMILY-RELATED"/>
    <property type="match status" value="1"/>
</dbReference>
<dbReference type="RefSeq" id="WP_181015501.1">
    <property type="nucleotide sequence ID" value="NZ_LPWH01000070.1"/>
</dbReference>
<dbReference type="SUPFAM" id="SSF109604">
    <property type="entry name" value="HD-domain/PDEase-like"/>
    <property type="match status" value="1"/>
</dbReference>
<dbReference type="EMBL" id="LPWH01000070">
    <property type="protein sequence ID" value="POR01045.1"/>
    <property type="molecule type" value="Genomic_DNA"/>
</dbReference>
<gene>
    <name evidence="2" type="ORF">AU468_09000</name>
</gene>
<evidence type="ECO:0000313" key="3">
    <source>
        <dbReference type="Proteomes" id="UP000237350"/>
    </source>
</evidence>
<dbReference type="InterPro" id="IPR039967">
    <property type="entry name" value="MJ1020-like"/>
</dbReference>
<dbReference type="Proteomes" id="UP000237350">
    <property type="component" value="Unassembled WGS sequence"/>
</dbReference>
<name>A0A2S4JNF3_9SPIO</name>